<dbReference type="Pfam" id="PF04536">
    <property type="entry name" value="TPM_phosphatase"/>
    <property type="match status" value="1"/>
</dbReference>
<reference evidence="3" key="1">
    <citation type="journal article" date="2019" name="Int. J. Syst. Evol. Microbiol.">
        <title>The Global Catalogue of Microorganisms (GCM) 10K type strain sequencing project: providing services to taxonomists for standard genome sequencing and annotation.</title>
        <authorList>
            <consortium name="The Broad Institute Genomics Platform"/>
            <consortium name="The Broad Institute Genome Sequencing Center for Infectious Disease"/>
            <person name="Wu L."/>
            <person name="Ma J."/>
        </authorList>
    </citation>
    <scope>NUCLEOTIDE SEQUENCE [LARGE SCALE GENOMIC DNA]</scope>
    <source>
        <strain evidence="3">JCM 18053</strain>
    </source>
</reference>
<evidence type="ECO:0000259" key="1">
    <source>
        <dbReference type="Pfam" id="PF04536"/>
    </source>
</evidence>
<keyword evidence="3" id="KW-1185">Reference proteome</keyword>
<gene>
    <name evidence="2" type="ORF">GCM10023213_13830</name>
</gene>
<dbReference type="Gene3D" id="3.10.310.50">
    <property type="match status" value="1"/>
</dbReference>
<proteinExistence type="predicted"/>
<name>A0ABP9NYX2_9BACT</name>
<accession>A0ABP9NYX2</accession>
<sequence>MKGIAPRRLRILFAVMRCPACRHPALEHDQACTQCGFSLDALAQSMGIPPMLSGPVADVAKVLSKGRRHSVQRAVHALHQRFPQVSFASVLADLSPEVPLALHAFWLFNKGSLFSAVERGGDNRGVLFLVDVPRSRAVAMIGYGLEPFVNETILEVCLNAASGSLAKEDFAASIESFIRELERQITTIVQQLPQALGYVEDKLWVDSSLGEDVAPSLQTVGGSDDLY</sequence>
<protein>
    <recommendedName>
        <fullName evidence="1">TPM domain-containing protein</fullName>
    </recommendedName>
</protein>
<evidence type="ECO:0000313" key="3">
    <source>
        <dbReference type="Proteomes" id="UP001499852"/>
    </source>
</evidence>
<organism evidence="2 3">
    <name type="scientific">Prosthecobacter algae</name>
    <dbReference type="NCBI Taxonomy" id="1144682"/>
    <lineage>
        <taxon>Bacteria</taxon>
        <taxon>Pseudomonadati</taxon>
        <taxon>Verrucomicrobiota</taxon>
        <taxon>Verrucomicrobiia</taxon>
        <taxon>Verrucomicrobiales</taxon>
        <taxon>Verrucomicrobiaceae</taxon>
        <taxon>Prosthecobacter</taxon>
    </lineage>
</organism>
<dbReference type="Proteomes" id="UP001499852">
    <property type="component" value="Unassembled WGS sequence"/>
</dbReference>
<dbReference type="InterPro" id="IPR007621">
    <property type="entry name" value="TPM_dom"/>
</dbReference>
<evidence type="ECO:0000313" key="2">
    <source>
        <dbReference type="EMBL" id="GAA5137323.1"/>
    </source>
</evidence>
<dbReference type="EMBL" id="BAABIA010000003">
    <property type="protein sequence ID" value="GAA5137323.1"/>
    <property type="molecule type" value="Genomic_DNA"/>
</dbReference>
<feature type="domain" description="TPM" evidence="1">
    <location>
        <begin position="56"/>
        <end position="183"/>
    </location>
</feature>
<comment type="caution">
    <text evidence="2">The sequence shown here is derived from an EMBL/GenBank/DDBJ whole genome shotgun (WGS) entry which is preliminary data.</text>
</comment>